<dbReference type="PANTHER" id="PTHR31973">
    <property type="entry name" value="POLYPROTEIN, PUTATIVE-RELATED"/>
    <property type="match status" value="1"/>
</dbReference>
<protein>
    <submittedName>
        <fullName evidence="1">Uncharacterized protein</fullName>
    </submittedName>
</protein>
<accession>A0A444ZM79</accession>
<name>A0A444ZM79_ARAHY</name>
<evidence type="ECO:0000313" key="2">
    <source>
        <dbReference type="Proteomes" id="UP000289738"/>
    </source>
</evidence>
<comment type="caution">
    <text evidence="1">The sequence shown here is derived from an EMBL/GenBank/DDBJ whole genome shotgun (WGS) entry which is preliminary data.</text>
</comment>
<organism evidence="1 2">
    <name type="scientific">Arachis hypogaea</name>
    <name type="common">Peanut</name>
    <dbReference type="NCBI Taxonomy" id="3818"/>
    <lineage>
        <taxon>Eukaryota</taxon>
        <taxon>Viridiplantae</taxon>
        <taxon>Streptophyta</taxon>
        <taxon>Embryophyta</taxon>
        <taxon>Tracheophyta</taxon>
        <taxon>Spermatophyta</taxon>
        <taxon>Magnoliopsida</taxon>
        <taxon>eudicotyledons</taxon>
        <taxon>Gunneridae</taxon>
        <taxon>Pentapetalae</taxon>
        <taxon>rosids</taxon>
        <taxon>fabids</taxon>
        <taxon>Fabales</taxon>
        <taxon>Fabaceae</taxon>
        <taxon>Papilionoideae</taxon>
        <taxon>50 kb inversion clade</taxon>
        <taxon>dalbergioids sensu lato</taxon>
        <taxon>Dalbergieae</taxon>
        <taxon>Pterocarpus clade</taxon>
        <taxon>Arachis</taxon>
    </lineage>
</organism>
<dbReference type="Proteomes" id="UP000289738">
    <property type="component" value="Chromosome B04"/>
</dbReference>
<gene>
    <name evidence="1" type="ORF">Ahy_B04g071999</name>
</gene>
<keyword evidence="2" id="KW-1185">Reference proteome</keyword>
<dbReference type="EMBL" id="SDMP01000014">
    <property type="protein sequence ID" value="RYR15273.1"/>
    <property type="molecule type" value="Genomic_DNA"/>
</dbReference>
<dbReference type="AlphaFoldDB" id="A0A444ZM79"/>
<evidence type="ECO:0000313" key="1">
    <source>
        <dbReference type="EMBL" id="RYR15273.1"/>
    </source>
</evidence>
<sequence>MAIENVYVIVYFNGDISLTSEGITFICDDPLWIMIPPQTSLEELKNVILMNTGLVGKKDITKLTYRMSVAVANSFVYQKIQIKFDQQVSMMFSYHRSIGSIYSLELCVCLQDVGGSSSSSNNVVQPGNFGAADLMPFQEIVRALRTFNAFMTHRQTVGNRCACPPPSNQVASPEGIVDGLADTSDEDEIEDDSGEEAEVVPETQPVYCERDLLSRVKSVGGSSGTPGRYLSLNFGAMGSTTVEDTPSNYALSGEMELEVGLKFLNRETAMLTVKNYNNRRSAEYKVVESDQASCLASSMSQDHAQLDSDVICHHIYPMVQADATICIKVLQGSVESAYGYKVSDKKVWHAKQKAIAKIYGDWEELYDQLRRYFNALQAFIPGNLVN</sequence>
<proteinExistence type="predicted"/>
<reference evidence="1 2" key="1">
    <citation type="submission" date="2019-01" db="EMBL/GenBank/DDBJ databases">
        <title>Sequencing of cultivated peanut Arachis hypogaea provides insights into genome evolution and oil improvement.</title>
        <authorList>
            <person name="Chen X."/>
        </authorList>
    </citation>
    <scope>NUCLEOTIDE SEQUENCE [LARGE SCALE GENOMIC DNA]</scope>
    <source>
        <strain evidence="2">cv. Fuhuasheng</strain>
        <tissue evidence="1">Leaves</tissue>
    </source>
</reference>